<dbReference type="EMBL" id="BAABKZ010000001">
    <property type="protein sequence ID" value="GAA5091097.1"/>
    <property type="molecule type" value="Genomic_DNA"/>
</dbReference>
<keyword evidence="2 3" id="KW-0732">Signal</keyword>
<dbReference type="Proteomes" id="UP001501407">
    <property type="component" value="Unassembled WGS sequence"/>
</dbReference>
<dbReference type="PANTHER" id="PTHR30036">
    <property type="entry name" value="D-XYLOSE-BINDING PERIPLASMIC PROTEIN"/>
    <property type="match status" value="1"/>
</dbReference>
<evidence type="ECO:0000313" key="5">
    <source>
        <dbReference type="EMBL" id="GAA5091097.1"/>
    </source>
</evidence>
<feature type="chain" id="PRO_5047204432" evidence="3">
    <location>
        <begin position="22"/>
        <end position="359"/>
    </location>
</feature>
<feature type="signal peptide" evidence="3">
    <location>
        <begin position="1"/>
        <end position="21"/>
    </location>
</feature>
<evidence type="ECO:0000313" key="6">
    <source>
        <dbReference type="Proteomes" id="UP001501407"/>
    </source>
</evidence>
<dbReference type="InterPro" id="IPR025997">
    <property type="entry name" value="SBP_2_dom"/>
</dbReference>
<name>A0ABP9M8A3_9MICO</name>
<evidence type="ECO:0000256" key="2">
    <source>
        <dbReference type="ARBA" id="ARBA00022729"/>
    </source>
</evidence>
<reference evidence="6" key="1">
    <citation type="journal article" date="2019" name="Int. J. Syst. Evol. Microbiol.">
        <title>The Global Catalogue of Microorganisms (GCM) 10K type strain sequencing project: providing services to taxonomists for standard genome sequencing and annotation.</title>
        <authorList>
            <consortium name="The Broad Institute Genomics Platform"/>
            <consortium name="The Broad Institute Genome Sequencing Center for Infectious Disease"/>
            <person name="Wu L."/>
            <person name="Ma J."/>
        </authorList>
    </citation>
    <scope>NUCLEOTIDE SEQUENCE [LARGE SCALE GENOMIC DNA]</scope>
    <source>
        <strain evidence="6">JCM 18959</strain>
    </source>
</reference>
<dbReference type="InterPro" id="IPR050555">
    <property type="entry name" value="Bact_Solute-Bind_Prot2"/>
</dbReference>
<proteinExistence type="predicted"/>
<dbReference type="Gene3D" id="3.40.50.2300">
    <property type="match status" value="2"/>
</dbReference>
<organism evidence="5 6">
    <name type="scientific">Microbacterium yannicii</name>
    <dbReference type="NCBI Taxonomy" id="671622"/>
    <lineage>
        <taxon>Bacteria</taxon>
        <taxon>Bacillati</taxon>
        <taxon>Actinomycetota</taxon>
        <taxon>Actinomycetes</taxon>
        <taxon>Micrococcales</taxon>
        <taxon>Microbacteriaceae</taxon>
        <taxon>Microbacterium</taxon>
    </lineage>
</organism>
<evidence type="ECO:0000256" key="1">
    <source>
        <dbReference type="ARBA" id="ARBA00004196"/>
    </source>
</evidence>
<protein>
    <submittedName>
        <fullName evidence="5">Substrate-binding domain-containing protein</fullName>
    </submittedName>
</protein>
<comment type="caution">
    <text evidence="5">The sequence shown here is derived from an EMBL/GenBank/DDBJ whole genome shotgun (WGS) entry which is preliminary data.</text>
</comment>
<comment type="subcellular location">
    <subcellularLocation>
        <location evidence="1">Cell envelope</location>
    </subcellularLocation>
</comment>
<evidence type="ECO:0000256" key="3">
    <source>
        <dbReference type="SAM" id="SignalP"/>
    </source>
</evidence>
<evidence type="ECO:0000259" key="4">
    <source>
        <dbReference type="Pfam" id="PF13407"/>
    </source>
</evidence>
<feature type="domain" description="Periplasmic binding protein" evidence="4">
    <location>
        <begin position="47"/>
        <end position="301"/>
    </location>
</feature>
<accession>A0ABP9M8A3</accession>
<dbReference type="PROSITE" id="PS51257">
    <property type="entry name" value="PROKAR_LIPOPROTEIN"/>
    <property type="match status" value="1"/>
</dbReference>
<dbReference type="Pfam" id="PF13407">
    <property type="entry name" value="Peripla_BP_4"/>
    <property type="match status" value="1"/>
</dbReference>
<sequence length="359" mass="36710">MKKSSILAVAALTGAAAVMLAGCSNGGGGNGGSTEAAGDGADRACVILPDAASSPRWENFDRKYLQEGLEGAGFDVDIQNAQGDVNKYSTIADQQLTQGCGVMLLVDYQGAAEAVATKAKAEGIPVIAYDRPFTGADYYVSFDNTEVGRMEGQTVLDGLTAAGKDPASAVVVYMGGDPTDGNAAMFHDGAVEVMEAAGIKAAAEPPGVWDQAKSQTNFEQALTGLGGKVDGVWVANDTNAAGVIKVLQDNNLTGVAVSGQDANVAGLQNILLGWQTATVYKPVKDEATAAVDTAVALLKGDDVTSQAELEDGTPYIQVTPILVGPDKVKDVVAAGDADYDDVCTPDVMAACEQYGVTAN</sequence>
<dbReference type="SUPFAM" id="SSF53822">
    <property type="entry name" value="Periplasmic binding protein-like I"/>
    <property type="match status" value="1"/>
</dbReference>
<gene>
    <name evidence="5" type="ORF">GCM10025760_17750</name>
</gene>
<dbReference type="InterPro" id="IPR028082">
    <property type="entry name" value="Peripla_BP_I"/>
</dbReference>
<dbReference type="PANTHER" id="PTHR30036:SF1">
    <property type="entry name" value="D-XYLOSE-BINDING PERIPLASMIC PROTEIN"/>
    <property type="match status" value="1"/>
</dbReference>
<keyword evidence="6" id="KW-1185">Reference proteome</keyword>